<dbReference type="EMBL" id="JBHSIV010000023">
    <property type="protein sequence ID" value="MFC5064429.1"/>
    <property type="molecule type" value="Genomic_DNA"/>
</dbReference>
<evidence type="ECO:0000259" key="3">
    <source>
        <dbReference type="Pfam" id="PF01073"/>
    </source>
</evidence>
<accession>A0ABV9YR03</accession>
<dbReference type="Pfam" id="PF01073">
    <property type="entry name" value="3Beta_HSD"/>
    <property type="match status" value="1"/>
</dbReference>
<evidence type="ECO:0000313" key="5">
    <source>
        <dbReference type="Proteomes" id="UP001595947"/>
    </source>
</evidence>
<dbReference type="PANTHER" id="PTHR43245">
    <property type="entry name" value="BIFUNCTIONAL POLYMYXIN RESISTANCE PROTEIN ARNA"/>
    <property type="match status" value="1"/>
</dbReference>
<comment type="similarity">
    <text evidence="1">Belongs to the 3-beta-HSD family.</text>
</comment>
<proteinExistence type="inferred from homology"/>
<dbReference type="RefSeq" id="WP_378037773.1">
    <property type="nucleotide sequence ID" value="NZ_JBHSIV010000023.1"/>
</dbReference>
<name>A0ABV9YR03_9PSEU</name>
<keyword evidence="5" id="KW-1185">Reference proteome</keyword>
<protein>
    <submittedName>
        <fullName evidence="4">NAD-dependent epimerase/dehydratase family protein</fullName>
    </submittedName>
</protein>
<comment type="caution">
    <text evidence="4">The sequence shown here is derived from an EMBL/GenBank/DDBJ whole genome shotgun (WGS) entry which is preliminary data.</text>
</comment>
<dbReference type="Gene3D" id="3.40.50.720">
    <property type="entry name" value="NAD(P)-binding Rossmann-like Domain"/>
    <property type="match status" value="1"/>
</dbReference>
<gene>
    <name evidence="4" type="ORF">ACFPBZ_19555</name>
</gene>
<evidence type="ECO:0000256" key="2">
    <source>
        <dbReference type="ARBA" id="ARBA00023002"/>
    </source>
</evidence>
<sequence>MKALVTGGGGFLGGAVVDALLARGDDVTSLARGDYPALRERGVTTMRGDLADPASAQAAVEGVDVVFHVAAKAGIWGADADFRRSNVDGTRVLLDACRAARVRRFVLTSTPSVVHTGGDIVGGDESLPYATQFDSAYPETKAEAERMVLAANGPDLATVALRPHLVWGPGDTQLVPRILDRARAGRLRFVGDGSAVIDTTYVDDAAQAHLDAADRLHPHAACAGRPYFITSGDPRPVQDLVNGIVVAGGLEPVHGTVPLGVAVAAGAVVETVWRVLERVVDVGDPPMTRFLARQLATAHWFDISAARRDLGYSPQVPLDEGFVRLGRWLRPVSTSPSLGTD</sequence>
<dbReference type="PANTHER" id="PTHR43245:SF51">
    <property type="entry name" value="SHORT CHAIN DEHYDROGENASE_REDUCTASE FAMILY 42E, MEMBER 2"/>
    <property type="match status" value="1"/>
</dbReference>
<dbReference type="InterPro" id="IPR050177">
    <property type="entry name" value="Lipid_A_modif_metabolic_enz"/>
</dbReference>
<organism evidence="4 5">
    <name type="scientific">Actinomycetospora atypica</name>
    <dbReference type="NCBI Taxonomy" id="1290095"/>
    <lineage>
        <taxon>Bacteria</taxon>
        <taxon>Bacillati</taxon>
        <taxon>Actinomycetota</taxon>
        <taxon>Actinomycetes</taxon>
        <taxon>Pseudonocardiales</taxon>
        <taxon>Pseudonocardiaceae</taxon>
        <taxon>Actinomycetospora</taxon>
    </lineage>
</organism>
<reference evidence="5" key="1">
    <citation type="journal article" date="2019" name="Int. J. Syst. Evol. Microbiol.">
        <title>The Global Catalogue of Microorganisms (GCM) 10K type strain sequencing project: providing services to taxonomists for standard genome sequencing and annotation.</title>
        <authorList>
            <consortium name="The Broad Institute Genomics Platform"/>
            <consortium name="The Broad Institute Genome Sequencing Center for Infectious Disease"/>
            <person name="Wu L."/>
            <person name="Ma J."/>
        </authorList>
    </citation>
    <scope>NUCLEOTIDE SEQUENCE [LARGE SCALE GENOMIC DNA]</scope>
    <source>
        <strain evidence="5">CGMCC 4.7093</strain>
    </source>
</reference>
<dbReference type="InterPro" id="IPR036291">
    <property type="entry name" value="NAD(P)-bd_dom_sf"/>
</dbReference>
<dbReference type="SUPFAM" id="SSF51735">
    <property type="entry name" value="NAD(P)-binding Rossmann-fold domains"/>
    <property type="match status" value="1"/>
</dbReference>
<evidence type="ECO:0000313" key="4">
    <source>
        <dbReference type="EMBL" id="MFC5064429.1"/>
    </source>
</evidence>
<dbReference type="Proteomes" id="UP001595947">
    <property type="component" value="Unassembled WGS sequence"/>
</dbReference>
<feature type="domain" description="3-beta hydroxysteroid dehydrogenase/isomerase" evidence="3">
    <location>
        <begin position="4"/>
        <end position="251"/>
    </location>
</feature>
<dbReference type="InterPro" id="IPR002225">
    <property type="entry name" value="3Beta_OHSteriod_DH/Estase"/>
</dbReference>
<evidence type="ECO:0000256" key="1">
    <source>
        <dbReference type="ARBA" id="ARBA00009219"/>
    </source>
</evidence>
<keyword evidence="2" id="KW-0560">Oxidoreductase</keyword>